<protein>
    <submittedName>
        <fullName evidence="1">Uncharacterized protein</fullName>
    </submittedName>
</protein>
<dbReference type="EMBL" id="LT670817">
    <property type="protein sequence ID" value="SHH58664.1"/>
    <property type="molecule type" value="Genomic_DNA"/>
</dbReference>
<dbReference type="Proteomes" id="UP000189796">
    <property type="component" value="Chromosome I"/>
</dbReference>
<evidence type="ECO:0000313" key="1">
    <source>
        <dbReference type="EMBL" id="SHH58664.1"/>
    </source>
</evidence>
<evidence type="ECO:0000313" key="2">
    <source>
        <dbReference type="Proteomes" id="UP000189796"/>
    </source>
</evidence>
<sequence length="36" mass="3994">MPLIKDLLERPFDQAITSKYTAMNGLVYLGAGTLDH</sequence>
<proteinExistence type="predicted"/>
<reference evidence="1 2" key="1">
    <citation type="submission" date="2016-11" db="EMBL/GenBank/DDBJ databases">
        <authorList>
            <person name="Jaros S."/>
            <person name="Januszkiewicz K."/>
            <person name="Wedrychowicz H."/>
        </authorList>
    </citation>
    <scope>NUCLEOTIDE SEQUENCE [LARGE SCALE GENOMIC DNA]</scope>
    <source>
        <strain evidence="1 2">GAS138</strain>
    </source>
</reference>
<dbReference type="AlphaFoldDB" id="A0A1M5U6S7"/>
<accession>A0A1M5U6S7</accession>
<name>A0A1M5U6S7_9BRAD</name>
<gene>
    <name evidence="1" type="ORF">SAMN05443248_5305</name>
</gene>
<organism evidence="1 2">
    <name type="scientific">Bradyrhizobium erythrophlei</name>
    <dbReference type="NCBI Taxonomy" id="1437360"/>
    <lineage>
        <taxon>Bacteria</taxon>
        <taxon>Pseudomonadati</taxon>
        <taxon>Pseudomonadota</taxon>
        <taxon>Alphaproteobacteria</taxon>
        <taxon>Hyphomicrobiales</taxon>
        <taxon>Nitrobacteraceae</taxon>
        <taxon>Bradyrhizobium</taxon>
    </lineage>
</organism>